<protein>
    <submittedName>
        <fullName evidence="3">Tripartite tricarboxylate transporter TctB family protein</fullName>
    </submittedName>
</protein>
<feature type="transmembrane region" description="Helical" evidence="1">
    <location>
        <begin position="132"/>
        <end position="154"/>
    </location>
</feature>
<dbReference type="Pfam" id="PF07331">
    <property type="entry name" value="TctB"/>
    <property type="match status" value="1"/>
</dbReference>
<feature type="transmembrane region" description="Helical" evidence="1">
    <location>
        <begin position="96"/>
        <end position="126"/>
    </location>
</feature>
<feature type="transmembrane region" description="Helical" evidence="1">
    <location>
        <begin position="12"/>
        <end position="34"/>
    </location>
</feature>
<dbReference type="AlphaFoldDB" id="A0A562ZKN8"/>
<keyword evidence="4" id="KW-1185">Reference proteome</keyword>
<evidence type="ECO:0000256" key="1">
    <source>
        <dbReference type="SAM" id="Phobius"/>
    </source>
</evidence>
<keyword evidence="1" id="KW-0472">Membrane</keyword>
<evidence type="ECO:0000313" key="4">
    <source>
        <dbReference type="Proteomes" id="UP000318199"/>
    </source>
</evidence>
<evidence type="ECO:0000259" key="2">
    <source>
        <dbReference type="Pfam" id="PF07331"/>
    </source>
</evidence>
<gene>
    <name evidence="3" type="ORF">FN976_21560</name>
</gene>
<dbReference type="RefSeq" id="WP_145895133.1">
    <property type="nucleotide sequence ID" value="NZ_VOBQ01000017.1"/>
</dbReference>
<evidence type="ECO:0000313" key="3">
    <source>
        <dbReference type="EMBL" id="TWO68981.1"/>
    </source>
</evidence>
<feature type="transmembrane region" description="Helical" evidence="1">
    <location>
        <begin position="54"/>
        <end position="75"/>
    </location>
</feature>
<feature type="domain" description="DUF1468" evidence="2">
    <location>
        <begin position="21"/>
        <end position="158"/>
    </location>
</feature>
<sequence>MHEQPAGEAKSLATNATVDAVVAALLTLVGIVVMVQARKLGAGWASDGPGAGYFPFYIGGLLTVGGVGILYQSLLSKKADKGSFVDAWQMKQILSVLLPSTAFVGVIMVVGMYVAAAIFLACFMVWLGKYSWAKSVTLGIGSSVFFFVLFEIWFKVPLAKGALQPLAFLGY</sequence>
<keyword evidence="1" id="KW-1133">Transmembrane helix</keyword>
<dbReference type="EMBL" id="VOBQ01000017">
    <property type="protein sequence ID" value="TWO68981.1"/>
    <property type="molecule type" value="Genomic_DNA"/>
</dbReference>
<organism evidence="3 4">
    <name type="scientific">Caenimonas sedimenti</name>
    <dbReference type="NCBI Taxonomy" id="2596921"/>
    <lineage>
        <taxon>Bacteria</taxon>
        <taxon>Pseudomonadati</taxon>
        <taxon>Pseudomonadota</taxon>
        <taxon>Betaproteobacteria</taxon>
        <taxon>Burkholderiales</taxon>
        <taxon>Comamonadaceae</taxon>
        <taxon>Caenimonas</taxon>
    </lineage>
</organism>
<comment type="caution">
    <text evidence="3">The sequence shown here is derived from an EMBL/GenBank/DDBJ whole genome shotgun (WGS) entry which is preliminary data.</text>
</comment>
<accession>A0A562ZKN8</accession>
<reference evidence="3 4" key="1">
    <citation type="submission" date="2019-07" db="EMBL/GenBank/DDBJ databases">
        <title>Caenimonas sedimenti sp. nov., isolated from activated sludge.</title>
        <authorList>
            <person name="Xu J."/>
        </authorList>
    </citation>
    <scope>NUCLEOTIDE SEQUENCE [LARGE SCALE GENOMIC DNA]</scope>
    <source>
        <strain evidence="3 4">HX-9-20</strain>
    </source>
</reference>
<keyword evidence="1" id="KW-0812">Transmembrane</keyword>
<dbReference type="InterPro" id="IPR009936">
    <property type="entry name" value="DUF1468"/>
</dbReference>
<name>A0A562ZKN8_9BURK</name>
<proteinExistence type="predicted"/>
<dbReference type="OrthoDB" id="6183775at2"/>
<dbReference type="Proteomes" id="UP000318199">
    <property type="component" value="Unassembled WGS sequence"/>
</dbReference>